<dbReference type="EMBL" id="JAZHXI010000009">
    <property type="protein sequence ID" value="KAL2068154.1"/>
    <property type="molecule type" value="Genomic_DNA"/>
</dbReference>
<feature type="region of interest" description="Disordered" evidence="1">
    <location>
        <begin position="25"/>
        <end position="64"/>
    </location>
</feature>
<protein>
    <submittedName>
        <fullName evidence="2">Uncharacterized protein</fullName>
    </submittedName>
</protein>
<keyword evidence="3" id="KW-1185">Reference proteome</keyword>
<feature type="compositionally biased region" description="Polar residues" evidence="1">
    <location>
        <begin position="102"/>
        <end position="115"/>
    </location>
</feature>
<evidence type="ECO:0000256" key="1">
    <source>
        <dbReference type="SAM" id="MobiDB-lite"/>
    </source>
</evidence>
<dbReference type="Proteomes" id="UP001595075">
    <property type="component" value="Unassembled WGS sequence"/>
</dbReference>
<gene>
    <name evidence="2" type="ORF">VTL71DRAFT_16252</name>
</gene>
<name>A0ABR4CDX4_9HELO</name>
<evidence type="ECO:0000313" key="2">
    <source>
        <dbReference type="EMBL" id="KAL2068154.1"/>
    </source>
</evidence>
<accession>A0ABR4CDX4</accession>
<sequence length="238" mass="26439">MLQIHISDSFTTTMDQQCYINFPAANDTDSRTHHPNQWPSHAEGQSTHQGMLQSSSSGESKEGARRCIELKLESEGKGERSSLKCIEQNMYKRQGNRYSHYGNDQQSQSPDHSLSTSLAKFVSGREIVIRHRSSRTVVPQHAHRSRILHFCRLDTNGLLALAQDTSRDTTDNDNGRLRALDSYAQGADEADLHLANTNASSGINLRSQKAGARTEYINLNGIAGIEGDGDLHKRLLPI</sequence>
<reference evidence="2 3" key="1">
    <citation type="journal article" date="2024" name="Commun. Biol.">
        <title>Comparative genomic analysis of thermophilic fungi reveals convergent evolutionary adaptations and gene losses.</title>
        <authorList>
            <person name="Steindorff A.S."/>
            <person name="Aguilar-Pontes M.V."/>
            <person name="Robinson A.J."/>
            <person name="Andreopoulos B."/>
            <person name="LaButti K."/>
            <person name="Kuo A."/>
            <person name="Mondo S."/>
            <person name="Riley R."/>
            <person name="Otillar R."/>
            <person name="Haridas S."/>
            <person name="Lipzen A."/>
            <person name="Grimwood J."/>
            <person name="Schmutz J."/>
            <person name="Clum A."/>
            <person name="Reid I.D."/>
            <person name="Moisan M.C."/>
            <person name="Butler G."/>
            <person name="Nguyen T.T.M."/>
            <person name="Dewar K."/>
            <person name="Conant G."/>
            <person name="Drula E."/>
            <person name="Henrissat B."/>
            <person name="Hansel C."/>
            <person name="Singer S."/>
            <person name="Hutchinson M.I."/>
            <person name="de Vries R.P."/>
            <person name="Natvig D.O."/>
            <person name="Powell A.J."/>
            <person name="Tsang A."/>
            <person name="Grigoriev I.V."/>
        </authorList>
    </citation>
    <scope>NUCLEOTIDE SEQUENCE [LARGE SCALE GENOMIC DNA]</scope>
    <source>
        <strain evidence="2 3">CBS 494.80</strain>
    </source>
</reference>
<evidence type="ECO:0000313" key="3">
    <source>
        <dbReference type="Proteomes" id="UP001595075"/>
    </source>
</evidence>
<feature type="region of interest" description="Disordered" evidence="1">
    <location>
        <begin position="96"/>
        <end position="115"/>
    </location>
</feature>
<organism evidence="2 3">
    <name type="scientific">Oculimacula yallundae</name>
    <dbReference type="NCBI Taxonomy" id="86028"/>
    <lineage>
        <taxon>Eukaryota</taxon>
        <taxon>Fungi</taxon>
        <taxon>Dikarya</taxon>
        <taxon>Ascomycota</taxon>
        <taxon>Pezizomycotina</taxon>
        <taxon>Leotiomycetes</taxon>
        <taxon>Helotiales</taxon>
        <taxon>Ploettnerulaceae</taxon>
        <taxon>Oculimacula</taxon>
    </lineage>
</organism>
<feature type="compositionally biased region" description="Polar residues" evidence="1">
    <location>
        <begin position="35"/>
        <end position="58"/>
    </location>
</feature>
<comment type="caution">
    <text evidence="2">The sequence shown here is derived from an EMBL/GenBank/DDBJ whole genome shotgun (WGS) entry which is preliminary data.</text>
</comment>
<proteinExistence type="predicted"/>